<feature type="region of interest" description="Disordered" evidence="1">
    <location>
        <begin position="117"/>
        <end position="161"/>
    </location>
</feature>
<evidence type="ECO:0000313" key="2">
    <source>
        <dbReference type="EMBL" id="CAI9739034.1"/>
    </source>
</evidence>
<protein>
    <submittedName>
        <fullName evidence="2">Uncharacterized protein</fullName>
    </submittedName>
</protein>
<keyword evidence="3" id="KW-1185">Reference proteome</keyword>
<accession>A0AA36BS23</accession>
<evidence type="ECO:0000313" key="3">
    <source>
        <dbReference type="Proteomes" id="UP001162480"/>
    </source>
</evidence>
<feature type="region of interest" description="Disordered" evidence="1">
    <location>
        <begin position="1"/>
        <end position="63"/>
    </location>
</feature>
<dbReference type="Proteomes" id="UP001162480">
    <property type="component" value="Chromosome 22"/>
</dbReference>
<evidence type="ECO:0000256" key="1">
    <source>
        <dbReference type="SAM" id="MobiDB-lite"/>
    </source>
</evidence>
<proteinExistence type="predicted"/>
<sequence length="161" mass="17384">MTQTNTFLERMDKRRQGLWADREEPEVMDGSALEDQCWTGDSDGPVGGDCPSNEASSEIVNEGSVAEPGLVAEICDAGPEKRCDMEPVETLSYLEDIDSLKSRRRTGRQAERRALRSALLSSDSLSSDSLSSDSLSSDSLSSDSISSDSLSSDSSSFLPTF</sequence>
<name>A0AA36BS23_OCTVU</name>
<organism evidence="2 3">
    <name type="scientific">Octopus vulgaris</name>
    <name type="common">Common octopus</name>
    <dbReference type="NCBI Taxonomy" id="6645"/>
    <lineage>
        <taxon>Eukaryota</taxon>
        <taxon>Metazoa</taxon>
        <taxon>Spiralia</taxon>
        <taxon>Lophotrochozoa</taxon>
        <taxon>Mollusca</taxon>
        <taxon>Cephalopoda</taxon>
        <taxon>Coleoidea</taxon>
        <taxon>Octopodiformes</taxon>
        <taxon>Octopoda</taxon>
        <taxon>Incirrata</taxon>
        <taxon>Octopodidae</taxon>
        <taxon>Octopus</taxon>
    </lineage>
</organism>
<feature type="compositionally biased region" description="Low complexity" evidence="1">
    <location>
        <begin position="119"/>
        <end position="161"/>
    </location>
</feature>
<reference evidence="2" key="1">
    <citation type="submission" date="2023-08" db="EMBL/GenBank/DDBJ databases">
        <authorList>
            <person name="Alioto T."/>
            <person name="Alioto T."/>
            <person name="Gomez Garrido J."/>
        </authorList>
    </citation>
    <scope>NUCLEOTIDE SEQUENCE</scope>
</reference>
<dbReference type="EMBL" id="OX597835">
    <property type="protein sequence ID" value="CAI9739034.1"/>
    <property type="molecule type" value="Genomic_DNA"/>
</dbReference>
<gene>
    <name evidence="2" type="ORF">OCTVUL_1B025216</name>
</gene>
<dbReference type="AlphaFoldDB" id="A0AA36BS23"/>